<dbReference type="EMBL" id="VFFF01000001">
    <property type="protein sequence ID" value="TNY31834.1"/>
    <property type="molecule type" value="Genomic_DNA"/>
</dbReference>
<comment type="caution">
    <text evidence="1">The sequence shown here is derived from an EMBL/GenBank/DDBJ whole genome shotgun (WGS) entry which is preliminary data.</text>
</comment>
<dbReference type="AlphaFoldDB" id="A0A5C5GCG1"/>
<evidence type="ECO:0000313" key="1">
    <source>
        <dbReference type="EMBL" id="TNY31834.1"/>
    </source>
</evidence>
<keyword evidence="2" id="KW-1185">Reference proteome</keyword>
<sequence>MEIVYHIGANCTDGERLLKSLLKNSDVFAEQGIRVPGPGKYRRLLRETVQNLDGREPGPDSRDILIDAILDDESAGRLVLSHAEFICVSNRVFENGKFYDLAEFKIGSLANLFPEDDIELFLGLRNPATFIPAAFAESKSDSLDQYLHGMDPYDVRWSDVIERIQIAAPNASIIVWCNEDTPLIWSQLIREISGVDPLTRISGGFDLLNAIMSPEGMRRFLAYIKTHPPQTEVQKRRIIAAFLDKYAIEEEIEQEVDLPGWTDEMVDDLTEAYEEDVYEIERMPGVTFISP</sequence>
<dbReference type="OrthoDB" id="7816979at2"/>
<accession>A0A5C5GCG1</accession>
<name>A0A5C5GCG1_9RHOB</name>
<protein>
    <submittedName>
        <fullName evidence="1">Uncharacterized protein</fullName>
    </submittedName>
</protein>
<reference evidence="1 2" key="1">
    <citation type="submission" date="2019-06" db="EMBL/GenBank/DDBJ databases">
        <title>Genome of new Rhodobacteraceae sp. SM1903.</title>
        <authorList>
            <person name="Ren X."/>
        </authorList>
    </citation>
    <scope>NUCLEOTIDE SEQUENCE [LARGE SCALE GENOMIC DNA]</scope>
    <source>
        <strain evidence="1 2">SM1903</strain>
    </source>
</reference>
<proteinExistence type="predicted"/>
<evidence type="ECO:0000313" key="2">
    <source>
        <dbReference type="Proteomes" id="UP000314011"/>
    </source>
</evidence>
<gene>
    <name evidence="1" type="ORF">FHY64_00580</name>
</gene>
<dbReference type="RefSeq" id="WP_140192515.1">
    <property type="nucleotide sequence ID" value="NZ_CP065915.1"/>
</dbReference>
<dbReference type="Proteomes" id="UP000314011">
    <property type="component" value="Unassembled WGS sequence"/>
</dbReference>
<organism evidence="1 2">
    <name type="scientific">Pelagovum pacificum</name>
    <dbReference type="NCBI Taxonomy" id="2588711"/>
    <lineage>
        <taxon>Bacteria</taxon>
        <taxon>Pseudomonadati</taxon>
        <taxon>Pseudomonadota</taxon>
        <taxon>Alphaproteobacteria</taxon>
        <taxon>Rhodobacterales</taxon>
        <taxon>Paracoccaceae</taxon>
        <taxon>Pelagovum</taxon>
    </lineage>
</organism>